<evidence type="ECO:0000313" key="3">
    <source>
        <dbReference type="EMBL" id="GLI52452.1"/>
    </source>
</evidence>
<evidence type="ECO:0000313" key="4">
    <source>
        <dbReference type="Proteomes" id="UP001144297"/>
    </source>
</evidence>
<dbReference type="EMBL" id="BSDX01000001">
    <property type="protein sequence ID" value="GLI52452.1"/>
    <property type="molecule type" value="Genomic_DNA"/>
</dbReference>
<evidence type="ECO:0008006" key="5">
    <source>
        <dbReference type="Google" id="ProtNLM"/>
    </source>
</evidence>
<dbReference type="CDD" id="cd03416">
    <property type="entry name" value="CbiX_SirB_N"/>
    <property type="match status" value="1"/>
</dbReference>
<comment type="caution">
    <text evidence="3">The sequence shown here is derived from an EMBL/GenBank/DDBJ whole genome shotgun (WGS) entry which is preliminary data.</text>
</comment>
<organism evidence="3 4">
    <name type="scientific">Thermodesulfovibrio yellowstonii</name>
    <dbReference type="NCBI Taxonomy" id="28262"/>
    <lineage>
        <taxon>Bacteria</taxon>
        <taxon>Pseudomonadati</taxon>
        <taxon>Nitrospirota</taxon>
        <taxon>Thermodesulfovibrionia</taxon>
        <taxon>Thermodesulfovibrionales</taxon>
        <taxon>Thermodesulfovibrionaceae</taxon>
        <taxon>Thermodesulfovibrio</taxon>
    </lineage>
</organism>
<dbReference type="Pfam" id="PF01903">
    <property type="entry name" value="CbiX"/>
    <property type="match status" value="1"/>
</dbReference>
<evidence type="ECO:0000256" key="1">
    <source>
        <dbReference type="ARBA" id="ARBA00022723"/>
    </source>
</evidence>
<name>A0A9W6GEW4_9BACT</name>
<dbReference type="Gene3D" id="3.40.50.1400">
    <property type="match status" value="1"/>
</dbReference>
<accession>A0A9W6GEW4</accession>
<keyword evidence="4" id="KW-1185">Reference proteome</keyword>
<reference evidence="3" key="1">
    <citation type="submission" date="2022-12" db="EMBL/GenBank/DDBJ databases">
        <title>Reference genome sequencing for broad-spectrum identification of bacterial and archaeal isolates by mass spectrometry.</title>
        <authorList>
            <person name="Sekiguchi Y."/>
            <person name="Tourlousse D.M."/>
        </authorList>
    </citation>
    <scope>NUCLEOTIDE SEQUENCE</scope>
    <source>
        <strain evidence="3">TSL-P1</strain>
    </source>
</reference>
<dbReference type="InterPro" id="IPR050963">
    <property type="entry name" value="Sirohydro_Cobaltochel/CbiX"/>
</dbReference>
<dbReference type="GO" id="GO:0046872">
    <property type="term" value="F:metal ion binding"/>
    <property type="evidence" value="ECO:0007669"/>
    <property type="project" value="UniProtKB-KW"/>
</dbReference>
<protein>
    <recommendedName>
        <fullName evidence="5">Sirohydrochlorin cobaltochelatase</fullName>
    </recommendedName>
</protein>
<sequence>MTEYNLEKIIIVLHGSLLNHTYELENFIKKLATALKRKPEDVKYAFLQFGSPSLENSISHYIKENVKNIIVHPLFLLSGKHVNSHIPDIIKKFKQNYPDINITCTKPLGLHEKLIDIIIDIIKERIEER</sequence>
<dbReference type="PANTHER" id="PTHR33542">
    <property type="entry name" value="SIROHYDROCHLORIN FERROCHELATASE, CHLOROPLASTIC"/>
    <property type="match status" value="1"/>
</dbReference>
<dbReference type="GO" id="GO:0016829">
    <property type="term" value="F:lyase activity"/>
    <property type="evidence" value="ECO:0007669"/>
    <property type="project" value="UniProtKB-KW"/>
</dbReference>
<dbReference type="Proteomes" id="UP001144297">
    <property type="component" value="Unassembled WGS sequence"/>
</dbReference>
<keyword evidence="1" id="KW-0479">Metal-binding</keyword>
<evidence type="ECO:0000256" key="2">
    <source>
        <dbReference type="ARBA" id="ARBA00023239"/>
    </source>
</evidence>
<gene>
    <name evidence="3" type="ORF">TISLANDTSLP1_01450</name>
</gene>
<dbReference type="AlphaFoldDB" id="A0A9W6GEW4"/>
<dbReference type="SUPFAM" id="SSF53800">
    <property type="entry name" value="Chelatase"/>
    <property type="match status" value="1"/>
</dbReference>
<dbReference type="InterPro" id="IPR002762">
    <property type="entry name" value="CbiX-like"/>
</dbReference>
<dbReference type="PANTHER" id="PTHR33542:SF3">
    <property type="entry name" value="SIROHYDROCHLORIN FERROCHELATASE, CHLOROPLASTIC"/>
    <property type="match status" value="1"/>
</dbReference>
<keyword evidence="2" id="KW-0456">Lyase</keyword>
<proteinExistence type="predicted"/>